<dbReference type="RefSeq" id="WP_034557222.1">
    <property type="nucleotide sequence ID" value="NZ_FZML01000017.1"/>
</dbReference>
<dbReference type="Proteomes" id="UP000255139">
    <property type="component" value="Unassembled WGS sequence"/>
</dbReference>
<dbReference type="OrthoDB" id="5330121at2"/>
<name>A0A099TYW8_9HELI</name>
<evidence type="ECO:0000313" key="3">
    <source>
        <dbReference type="Proteomes" id="UP000029922"/>
    </source>
</evidence>
<keyword evidence="4" id="KW-1185">Reference proteome</keyword>
<evidence type="ECO:0000313" key="1">
    <source>
        <dbReference type="EMBL" id="STQ85393.1"/>
    </source>
</evidence>
<proteinExistence type="predicted"/>
<reference evidence="2 3" key="1">
    <citation type="journal article" date="2014" name="Genome Announc.">
        <title>Draft genome sequences of eight enterohepatic helicobacter species isolated from both laboratory and wild rodents.</title>
        <authorList>
            <person name="Sheh A."/>
            <person name="Shen Z."/>
            <person name="Fox J.G."/>
        </authorList>
    </citation>
    <scope>NUCLEOTIDE SEQUENCE [LARGE SCALE GENOMIC DNA]</scope>
    <source>
        <strain evidence="2 3">ST1</strain>
    </source>
</reference>
<dbReference type="EMBL" id="UGJE01000002">
    <property type="protein sequence ID" value="STQ85393.1"/>
    <property type="molecule type" value="Genomic_DNA"/>
</dbReference>
<organism evidence="1 4">
    <name type="scientific">Helicobacter muridarum</name>
    <dbReference type="NCBI Taxonomy" id="216"/>
    <lineage>
        <taxon>Bacteria</taxon>
        <taxon>Pseudomonadati</taxon>
        <taxon>Campylobacterota</taxon>
        <taxon>Epsilonproteobacteria</taxon>
        <taxon>Campylobacterales</taxon>
        <taxon>Helicobacteraceae</taxon>
        <taxon>Helicobacter</taxon>
    </lineage>
</organism>
<sequence length="250" mass="27617">MKKFVNLTLFALASLFHVEAKDISNRIFLPYLGSGLVGSFVHGKAQQIKPVTYPSSIYAEPLNTEFLCQEKTCNISSAGGGASVEAGLKIRPIVKLIELDIYANAGFVYSLPVNIPNKTTLQDGRYLYKRPSLWSNNIFLLINAEVTLRLLGGIGVFGGVGTGLWFTNYNATLKDTFNDEKDSAASYSDALIHASADISYLSKDMEFILRFIMPLAPSVDHTSGNNGIVDYEEKATLKYYALSLNIRRFF</sequence>
<dbReference type="Proteomes" id="UP000029922">
    <property type="component" value="Unassembled WGS sequence"/>
</dbReference>
<evidence type="ECO:0008006" key="5">
    <source>
        <dbReference type="Google" id="ProtNLM"/>
    </source>
</evidence>
<accession>A0A099TYW8</accession>
<gene>
    <name evidence="2" type="ORF">LS73_001925</name>
    <name evidence="1" type="ORF">NCTC12714_00178</name>
</gene>
<evidence type="ECO:0000313" key="2">
    <source>
        <dbReference type="EMBL" id="TLE01451.1"/>
    </source>
</evidence>
<evidence type="ECO:0000313" key="4">
    <source>
        <dbReference type="Proteomes" id="UP000255139"/>
    </source>
</evidence>
<dbReference type="AlphaFoldDB" id="A0A099TYW8"/>
<reference evidence="1 4" key="2">
    <citation type="submission" date="2018-06" db="EMBL/GenBank/DDBJ databases">
        <authorList>
            <consortium name="Pathogen Informatics"/>
            <person name="Doyle S."/>
        </authorList>
    </citation>
    <scope>NUCLEOTIDE SEQUENCE [LARGE SCALE GENOMIC DNA]</scope>
    <source>
        <strain evidence="1 4">NCTC12714</strain>
    </source>
</reference>
<protein>
    <recommendedName>
        <fullName evidence="5">Outer membrane protein beta-barrel domain-containing protein</fullName>
    </recommendedName>
</protein>
<dbReference type="EMBL" id="JRPD02000002">
    <property type="protein sequence ID" value="TLE01451.1"/>
    <property type="molecule type" value="Genomic_DNA"/>
</dbReference>